<evidence type="ECO:0000256" key="1">
    <source>
        <dbReference type="SAM" id="MobiDB-lite"/>
    </source>
</evidence>
<evidence type="ECO:0008006" key="5">
    <source>
        <dbReference type="Google" id="ProtNLM"/>
    </source>
</evidence>
<dbReference type="EMBL" id="CM001022">
    <property type="protein sequence ID" value="EFQ24354.1"/>
    <property type="molecule type" value="Genomic_DNA"/>
</dbReference>
<dbReference type="PaxDb" id="584708-Apau_1940"/>
<keyword evidence="4" id="KW-1185">Reference proteome</keyword>
<dbReference type="AlphaFoldDB" id="E3CWJ9"/>
<sequence>MRDQEEDRNYRATERPRRDFGATRREEEDQEPPRKAPWPLRLLAWGALVAIFFAVGYGATSLVFQWLDAKGTRADQTVANSREAQELVSQDQDRPEQGQVTFTLSVPAGEAFENRSIQVLGGGLVEEDLKKVLDAYMTELKSSGWMADQVPIRHLFRSGEWLYLDLGSSFAGGLKALDPKRAGLVMTGLVKTVGDNFAPLRKVKVYVEGREAPDRKPLDLSKPWVLKS</sequence>
<dbReference type="eggNOG" id="COG5401">
    <property type="taxonomic scope" value="Bacteria"/>
</dbReference>
<keyword evidence="2" id="KW-1133">Transmembrane helix</keyword>
<dbReference type="RefSeq" id="WP_006301589.1">
    <property type="nucleotide sequence ID" value="NZ_CM001022.1"/>
</dbReference>
<evidence type="ECO:0000313" key="4">
    <source>
        <dbReference type="Proteomes" id="UP000005096"/>
    </source>
</evidence>
<proteinExistence type="predicted"/>
<gene>
    <name evidence="3" type="ORF">Apau_1940</name>
</gene>
<feature type="transmembrane region" description="Helical" evidence="2">
    <location>
        <begin position="42"/>
        <end position="64"/>
    </location>
</feature>
<dbReference type="HOGENOM" id="CLU_084424_0_0_0"/>
<dbReference type="STRING" id="584708.Apau_1940"/>
<keyword evidence="2" id="KW-0472">Membrane</keyword>
<organism evidence="3 4">
    <name type="scientific">Aminomonas paucivorans DSM 12260</name>
    <dbReference type="NCBI Taxonomy" id="584708"/>
    <lineage>
        <taxon>Bacteria</taxon>
        <taxon>Thermotogati</taxon>
        <taxon>Synergistota</taxon>
        <taxon>Synergistia</taxon>
        <taxon>Synergistales</taxon>
        <taxon>Synergistaceae</taxon>
        <taxon>Aminomonas</taxon>
    </lineage>
</organism>
<accession>E3CWJ9</accession>
<keyword evidence="2" id="KW-0812">Transmembrane</keyword>
<evidence type="ECO:0000313" key="3">
    <source>
        <dbReference type="EMBL" id="EFQ24354.1"/>
    </source>
</evidence>
<name>E3CWJ9_9BACT</name>
<protein>
    <recommendedName>
        <fullName evidence="5">GerMN domain-containing protein</fullName>
    </recommendedName>
</protein>
<dbReference type="Proteomes" id="UP000005096">
    <property type="component" value="Chromosome"/>
</dbReference>
<dbReference type="OrthoDB" id="3993at2"/>
<feature type="region of interest" description="Disordered" evidence="1">
    <location>
        <begin position="1"/>
        <end position="34"/>
    </location>
</feature>
<reference evidence="3 4" key="1">
    <citation type="journal article" date="2010" name="Stand. Genomic Sci.">
        <title>Non-contiguous finished genome sequence of Aminomonas paucivorans type strain (GLU-3).</title>
        <authorList>
            <person name="Pitluck S."/>
            <person name="Yasawong M."/>
            <person name="Held B."/>
            <person name="Lapidus A."/>
            <person name="Nolan M."/>
            <person name="Copeland A."/>
            <person name="Lucas S."/>
            <person name="Del Rio T.G."/>
            <person name="Tice H."/>
            <person name="Cheng J.F."/>
            <person name="Chertkov O."/>
            <person name="Goodwin L."/>
            <person name="Tapia R."/>
            <person name="Han C."/>
            <person name="Liolios K."/>
            <person name="Ivanova N."/>
            <person name="Mavromatis K."/>
            <person name="Ovchinnikova G."/>
            <person name="Pati A."/>
            <person name="Chen A."/>
            <person name="Palaniappan K."/>
            <person name="Land M."/>
            <person name="Hauser L."/>
            <person name="Chang Y.J."/>
            <person name="Jeffries C.D."/>
            <person name="Pukall R."/>
            <person name="Spring S."/>
            <person name="Rohde M."/>
            <person name="Sikorski J."/>
            <person name="Goker M."/>
            <person name="Woyke T."/>
            <person name="Bristow J."/>
            <person name="Eisen J.A."/>
            <person name="Markowitz V."/>
            <person name="Hugenholtz P."/>
            <person name="Kyrpides N.C."/>
            <person name="Klenk H.P."/>
        </authorList>
    </citation>
    <scope>NUCLEOTIDE SEQUENCE [LARGE SCALE GENOMIC DNA]</scope>
    <source>
        <strain evidence="3 4">DSM 12260</strain>
    </source>
</reference>
<evidence type="ECO:0000256" key="2">
    <source>
        <dbReference type="SAM" id="Phobius"/>
    </source>
</evidence>